<sequence length="146" mass="16414">MIVRLDTRWEVDPDTWADAAGMDPSRCLPELPWYISDALCYTPMLDATNARLHHLGIRYLPAPLDGRVRFTMNWSIHVPADRWVRTRAEGSGDRSNAEDSGYTPPIAAPHGRAHEDCAEHIAEQLYSLPMVADERAAAPVARPPEW</sequence>
<protein>
    <submittedName>
        <fullName evidence="2">Uncharacterized protein</fullName>
    </submittedName>
</protein>
<organism evidence="2 3">
    <name type="scientific">Streptomyces ehimensis</name>
    <dbReference type="NCBI Taxonomy" id="68195"/>
    <lineage>
        <taxon>Bacteria</taxon>
        <taxon>Bacillati</taxon>
        <taxon>Actinomycetota</taxon>
        <taxon>Actinomycetes</taxon>
        <taxon>Kitasatosporales</taxon>
        <taxon>Streptomycetaceae</taxon>
        <taxon>Streptomyces</taxon>
    </lineage>
</organism>
<gene>
    <name evidence="2" type="ORF">ACFPEN_04390</name>
</gene>
<keyword evidence="3" id="KW-1185">Reference proteome</keyword>
<dbReference type="Proteomes" id="UP001595990">
    <property type="component" value="Unassembled WGS sequence"/>
</dbReference>
<feature type="region of interest" description="Disordered" evidence="1">
    <location>
        <begin position="85"/>
        <end position="113"/>
    </location>
</feature>
<proteinExistence type="predicted"/>
<name>A0ABV9BCG9_9ACTN</name>
<accession>A0ABV9BCG9</accession>
<evidence type="ECO:0000256" key="1">
    <source>
        <dbReference type="SAM" id="MobiDB-lite"/>
    </source>
</evidence>
<feature type="compositionally biased region" description="Basic and acidic residues" evidence="1">
    <location>
        <begin position="85"/>
        <end position="97"/>
    </location>
</feature>
<evidence type="ECO:0000313" key="3">
    <source>
        <dbReference type="Proteomes" id="UP001595990"/>
    </source>
</evidence>
<reference evidence="3" key="1">
    <citation type="journal article" date="2019" name="Int. J. Syst. Evol. Microbiol.">
        <title>The Global Catalogue of Microorganisms (GCM) 10K type strain sequencing project: providing services to taxonomists for standard genome sequencing and annotation.</title>
        <authorList>
            <consortium name="The Broad Institute Genomics Platform"/>
            <consortium name="The Broad Institute Genome Sequencing Center for Infectious Disease"/>
            <person name="Wu L."/>
            <person name="Ma J."/>
        </authorList>
    </citation>
    <scope>NUCLEOTIDE SEQUENCE [LARGE SCALE GENOMIC DNA]</scope>
    <source>
        <strain evidence="3">CECT 8064</strain>
    </source>
</reference>
<evidence type="ECO:0000313" key="2">
    <source>
        <dbReference type="EMBL" id="MFC4512169.1"/>
    </source>
</evidence>
<dbReference type="EMBL" id="JBHSFS010000002">
    <property type="protein sequence ID" value="MFC4512169.1"/>
    <property type="molecule type" value="Genomic_DNA"/>
</dbReference>
<dbReference type="RefSeq" id="WP_417922249.1">
    <property type="nucleotide sequence ID" value="NZ_JBHSFS010000002.1"/>
</dbReference>
<comment type="caution">
    <text evidence="2">The sequence shown here is derived from an EMBL/GenBank/DDBJ whole genome shotgun (WGS) entry which is preliminary data.</text>
</comment>